<evidence type="ECO:0000313" key="1">
    <source>
        <dbReference type="EMBL" id="KRR11531.1"/>
    </source>
</evidence>
<evidence type="ECO:0000313" key="2">
    <source>
        <dbReference type="Proteomes" id="UP000051913"/>
    </source>
</evidence>
<reference evidence="1 2" key="1">
    <citation type="submission" date="2014-03" db="EMBL/GenBank/DDBJ databases">
        <title>Bradyrhizobium valentinum sp. nov., isolated from effective nodules of Lupinus mariae-josephae, a lupine endemic of basic-lime soils in Eastern Spain.</title>
        <authorList>
            <person name="Duran D."/>
            <person name="Rey L."/>
            <person name="Navarro A."/>
            <person name="Busquets A."/>
            <person name="Imperial J."/>
            <person name="Ruiz-Argueso T."/>
        </authorList>
    </citation>
    <scope>NUCLEOTIDE SEQUENCE [LARGE SCALE GENOMIC DNA]</scope>
    <source>
        <strain evidence="1 2">LmjM3</strain>
    </source>
</reference>
<dbReference type="Proteomes" id="UP000051913">
    <property type="component" value="Unassembled WGS sequence"/>
</dbReference>
<gene>
    <name evidence="1" type="ORF">CP49_18015</name>
</gene>
<comment type="caution">
    <text evidence="1">The sequence shown here is derived from an EMBL/GenBank/DDBJ whole genome shotgun (WGS) entry which is preliminary data.</text>
</comment>
<organism evidence="1 2">
    <name type="scientific">Bradyrhizobium valentinum</name>
    <dbReference type="NCBI Taxonomy" id="1518501"/>
    <lineage>
        <taxon>Bacteria</taxon>
        <taxon>Pseudomonadati</taxon>
        <taxon>Pseudomonadota</taxon>
        <taxon>Alphaproteobacteria</taxon>
        <taxon>Hyphomicrobiales</taxon>
        <taxon>Nitrobacteraceae</taxon>
        <taxon>Bradyrhizobium</taxon>
    </lineage>
</organism>
<accession>A0A0R3LUX9</accession>
<dbReference type="EMBL" id="LLXX01000038">
    <property type="protein sequence ID" value="KRR11531.1"/>
    <property type="molecule type" value="Genomic_DNA"/>
</dbReference>
<keyword evidence="2" id="KW-1185">Reference proteome</keyword>
<protein>
    <submittedName>
        <fullName evidence="1">Uncharacterized protein</fullName>
    </submittedName>
</protein>
<sequence length="119" mass="13826">MMPPMLTKDAPLTRRRSPHRDGWLVYAADVMAGSIVKESGLAGSEHWVWRCGFYPGSNPGERRSGTAATFEEARLQFERAWMAFVARRTEADFDRWRDHRDWTLRKYAAIDRGEQVPLR</sequence>
<proteinExistence type="predicted"/>
<name>A0A0R3LUX9_9BRAD</name>
<dbReference type="AlphaFoldDB" id="A0A0R3LUX9"/>